<evidence type="ECO:0000313" key="1">
    <source>
        <dbReference type="EMBL" id="PZQ93475.1"/>
    </source>
</evidence>
<dbReference type="AlphaFoldDB" id="A0A2W5S3D6"/>
<comment type="caution">
    <text evidence="1">The sequence shown here is derived from an EMBL/GenBank/DDBJ whole genome shotgun (WGS) entry which is preliminary data.</text>
</comment>
<name>A0A2W5S3D6_ACIJO</name>
<dbReference type="EMBL" id="QFQJ01000003">
    <property type="protein sequence ID" value="PZQ93475.1"/>
    <property type="molecule type" value="Genomic_DNA"/>
</dbReference>
<reference evidence="1 2" key="1">
    <citation type="submission" date="2017-11" db="EMBL/GenBank/DDBJ databases">
        <title>Infants hospitalized years apart are colonized by the same room-sourced microbial strains.</title>
        <authorList>
            <person name="Brooks B."/>
            <person name="Olm M.R."/>
            <person name="Firek B.A."/>
            <person name="Baker R."/>
            <person name="Thomas B.C."/>
            <person name="Morowitz M.J."/>
            <person name="Banfield J.F."/>
        </authorList>
    </citation>
    <scope>NUCLEOTIDE SEQUENCE [LARGE SCALE GENOMIC DNA]</scope>
    <source>
        <strain evidence="1">S2_003_000_R3_20</strain>
    </source>
</reference>
<proteinExistence type="predicted"/>
<dbReference type="Proteomes" id="UP000249282">
    <property type="component" value="Unassembled WGS sequence"/>
</dbReference>
<gene>
    <name evidence="1" type="ORF">DI542_01135</name>
</gene>
<accession>A0A2W5S3D6</accession>
<sequence>MNTKVNEGKPNGEPSEYPNIILAAKEIWYDNGMINRLEPEDQKLHLLNEWLLKQDKEMLSRVELDLTNKDLQVICCGEESEALPLASEETHNFLGQIFDEEYEPASNQGGSYE</sequence>
<organism evidence="1 2">
    <name type="scientific">Acinetobacter johnsonii</name>
    <dbReference type="NCBI Taxonomy" id="40214"/>
    <lineage>
        <taxon>Bacteria</taxon>
        <taxon>Pseudomonadati</taxon>
        <taxon>Pseudomonadota</taxon>
        <taxon>Gammaproteobacteria</taxon>
        <taxon>Moraxellales</taxon>
        <taxon>Moraxellaceae</taxon>
        <taxon>Acinetobacter</taxon>
    </lineage>
</organism>
<evidence type="ECO:0000313" key="2">
    <source>
        <dbReference type="Proteomes" id="UP000249282"/>
    </source>
</evidence>
<protein>
    <submittedName>
        <fullName evidence="1">Uncharacterized protein</fullName>
    </submittedName>
</protein>